<dbReference type="Proteomes" id="UP000821845">
    <property type="component" value="Chromosome 2"/>
</dbReference>
<comment type="caution">
    <text evidence="1">The sequence shown here is derived from an EMBL/GenBank/DDBJ whole genome shotgun (WGS) entry which is preliminary data.</text>
</comment>
<proteinExistence type="predicted"/>
<organism evidence="1 2">
    <name type="scientific">Hyalomma asiaticum</name>
    <name type="common">Tick</name>
    <dbReference type="NCBI Taxonomy" id="266040"/>
    <lineage>
        <taxon>Eukaryota</taxon>
        <taxon>Metazoa</taxon>
        <taxon>Ecdysozoa</taxon>
        <taxon>Arthropoda</taxon>
        <taxon>Chelicerata</taxon>
        <taxon>Arachnida</taxon>
        <taxon>Acari</taxon>
        <taxon>Parasitiformes</taxon>
        <taxon>Ixodida</taxon>
        <taxon>Ixodoidea</taxon>
        <taxon>Ixodidae</taxon>
        <taxon>Hyalomminae</taxon>
        <taxon>Hyalomma</taxon>
    </lineage>
</organism>
<reference evidence="1" key="1">
    <citation type="submission" date="2020-05" db="EMBL/GenBank/DDBJ databases">
        <title>Large-scale comparative analyses of tick genomes elucidate their genetic diversity and vector capacities.</title>
        <authorList>
            <person name="Jia N."/>
            <person name="Wang J."/>
            <person name="Shi W."/>
            <person name="Du L."/>
            <person name="Sun Y."/>
            <person name="Zhan W."/>
            <person name="Jiang J."/>
            <person name="Wang Q."/>
            <person name="Zhang B."/>
            <person name="Ji P."/>
            <person name="Sakyi L.B."/>
            <person name="Cui X."/>
            <person name="Yuan T."/>
            <person name="Jiang B."/>
            <person name="Yang W."/>
            <person name="Lam T.T.-Y."/>
            <person name="Chang Q."/>
            <person name="Ding S."/>
            <person name="Wang X."/>
            <person name="Zhu J."/>
            <person name="Ruan X."/>
            <person name="Zhao L."/>
            <person name="Wei J."/>
            <person name="Que T."/>
            <person name="Du C."/>
            <person name="Cheng J."/>
            <person name="Dai P."/>
            <person name="Han X."/>
            <person name="Huang E."/>
            <person name="Gao Y."/>
            <person name="Liu J."/>
            <person name="Shao H."/>
            <person name="Ye R."/>
            <person name="Li L."/>
            <person name="Wei W."/>
            <person name="Wang X."/>
            <person name="Wang C."/>
            <person name="Yang T."/>
            <person name="Huo Q."/>
            <person name="Li W."/>
            <person name="Guo W."/>
            <person name="Chen H."/>
            <person name="Zhou L."/>
            <person name="Ni X."/>
            <person name="Tian J."/>
            <person name="Zhou Y."/>
            <person name="Sheng Y."/>
            <person name="Liu T."/>
            <person name="Pan Y."/>
            <person name="Xia L."/>
            <person name="Li J."/>
            <person name="Zhao F."/>
            <person name="Cao W."/>
        </authorList>
    </citation>
    <scope>NUCLEOTIDE SEQUENCE</scope>
    <source>
        <strain evidence="1">Hyas-2018</strain>
    </source>
</reference>
<evidence type="ECO:0000313" key="2">
    <source>
        <dbReference type="Proteomes" id="UP000821845"/>
    </source>
</evidence>
<accession>A0ACB7SV01</accession>
<sequence length="181" mass="19648">MKRTVDDEERPYIRVYLSLSTSRGARREERARLPRGGGHPQRLSPSNPGPSLVVPSRTEAAFPPRLLSTASFRREAETSAPGRLRSPATARALPRAPAAELESPVCASNRKGGRRHASSGTAPMECGDPANPSPLPRRRRQTRSVPQEEAKKSREARPALCPAAFQHFAHRNALGACAEGC</sequence>
<keyword evidence="2" id="KW-1185">Reference proteome</keyword>
<name>A0ACB7SV01_HYAAI</name>
<gene>
    <name evidence="1" type="ORF">HPB50_004697</name>
</gene>
<protein>
    <submittedName>
        <fullName evidence="1">Uncharacterized protein</fullName>
    </submittedName>
</protein>
<evidence type="ECO:0000313" key="1">
    <source>
        <dbReference type="EMBL" id="KAH6937857.1"/>
    </source>
</evidence>
<dbReference type="EMBL" id="CM023482">
    <property type="protein sequence ID" value="KAH6937857.1"/>
    <property type="molecule type" value="Genomic_DNA"/>
</dbReference>